<feature type="transmembrane region" description="Helical" evidence="2">
    <location>
        <begin position="142"/>
        <end position="168"/>
    </location>
</feature>
<proteinExistence type="predicted"/>
<keyword evidence="2" id="KW-1133">Transmembrane helix</keyword>
<sequence length="252" mass="28110">MKNESWDTSHPVINIESENSPLPGNFIPAQKPGNRKRQFIAPTVGFMFTSSPEVPVVEQIVTVKSSTTAQEWMQEDLSAVSTEIIPAIEPYIRDSLNTEQLDALQMMGGWREADTGDDDAIILETVSIRAVKKKQVKKNVSAVFSNIIVLCISILLLGLLAIAIILLSNPLYKAVVFLVSLVVLSYVVSAQVKFIYRARQKTFLTVTQMVRVVGKKSTLSKDKDMKHMTLIKQDTTAFLRAITKKDLRDDAR</sequence>
<feature type="transmembrane region" description="Helical" evidence="2">
    <location>
        <begin position="174"/>
        <end position="196"/>
    </location>
</feature>
<dbReference type="EMBL" id="BSRI01000002">
    <property type="protein sequence ID" value="GLV59318.1"/>
    <property type="molecule type" value="Genomic_DNA"/>
</dbReference>
<keyword evidence="4" id="KW-1185">Reference proteome</keyword>
<reference evidence="3 4" key="1">
    <citation type="submission" date="2023-02" db="EMBL/GenBank/DDBJ databases">
        <title>Dictyobacter halimunensis sp. nov., a new member of the class Ktedonobacteria from forest soil in a geothermal area.</title>
        <authorList>
            <person name="Rachmania M.K."/>
            <person name="Ningsih F."/>
            <person name="Sakai Y."/>
            <person name="Yabe S."/>
            <person name="Yokota A."/>
            <person name="Sjamsuridzal W."/>
        </authorList>
    </citation>
    <scope>NUCLEOTIDE SEQUENCE [LARGE SCALE GENOMIC DNA]</scope>
    <source>
        <strain evidence="3 4">S3.2.2.5</strain>
    </source>
</reference>
<dbReference type="RefSeq" id="WP_338255907.1">
    <property type="nucleotide sequence ID" value="NZ_BSRI01000002.1"/>
</dbReference>
<feature type="region of interest" description="Disordered" evidence="1">
    <location>
        <begin position="1"/>
        <end position="31"/>
    </location>
</feature>
<gene>
    <name evidence="3" type="ORF">KDH_61450</name>
</gene>
<keyword evidence="2" id="KW-0472">Membrane</keyword>
<evidence type="ECO:0000256" key="1">
    <source>
        <dbReference type="SAM" id="MobiDB-lite"/>
    </source>
</evidence>
<dbReference type="Proteomes" id="UP001344906">
    <property type="component" value="Unassembled WGS sequence"/>
</dbReference>
<keyword evidence="2" id="KW-0812">Transmembrane</keyword>
<comment type="caution">
    <text evidence="3">The sequence shown here is derived from an EMBL/GenBank/DDBJ whole genome shotgun (WGS) entry which is preliminary data.</text>
</comment>
<protein>
    <submittedName>
        <fullName evidence="3">Uncharacterized protein</fullName>
    </submittedName>
</protein>
<evidence type="ECO:0000313" key="4">
    <source>
        <dbReference type="Proteomes" id="UP001344906"/>
    </source>
</evidence>
<accession>A0ABQ6G2J4</accession>
<evidence type="ECO:0000313" key="3">
    <source>
        <dbReference type="EMBL" id="GLV59318.1"/>
    </source>
</evidence>
<organism evidence="3 4">
    <name type="scientific">Dictyobacter halimunensis</name>
    <dbReference type="NCBI Taxonomy" id="3026934"/>
    <lineage>
        <taxon>Bacteria</taxon>
        <taxon>Bacillati</taxon>
        <taxon>Chloroflexota</taxon>
        <taxon>Ktedonobacteria</taxon>
        <taxon>Ktedonobacterales</taxon>
        <taxon>Dictyobacteraceae</taxon>
        <taxon>Dictyobacter</taxon>
    </lineage>
</organism>
<name>A0ABQ6G2J4_9CHLR</name>
<evidence type="ECO:0000256" key="2">
    <source>
        <dbReference type="SAM" id="Phobius"/>
    </source>
</evidence>